<evidence type="ECO:0000256" key="2">
    <source>
        <dbReference type="ARBA" id="ARBA00022737"/>
    </source>
</evidence>
<evidence type="ECO:0000259" key="8">
    <source>
        <dbReference type="PROSITE" id="PS51372"/>
    </source>
</evidence>
<dbReference type="Pfam" id="PF00359">
    <property type="entry name" value="PTS_EIIA_2"/>
    <property type="match status" value="1"/>
</dbReference>
<dbReference type="InterPro" id="IPR036634">
    <property type="entry name" value="PRD_sf"/>
</dbReference>
<evidence type="ECO:0000256" key="3">
    <source>
        <dbReference type="ARBA" id="ARBA00023015"/>
    </source>
</evidence>
<dbReference type="Gene3D" id="3.40.930.10">
    <property type="entry name" value="Mannitol-specific EII, Chain A"/>
    <property type="match status" value="1"/>
</dbReference>
<dbReference type="CDD" id="cd05568">
    <property type="entry name" value="PTS_IIB_bgl_like"/>
    <property type="match status" value="1"/>
</dbReference>
<evidence type="ECO:0000259" key="6">
    <source>
        <dbReference type="PROSITE" id="PS51094"/>
    </source>
</evidence>
<keyword evidence="3" id="KW-0805">Transcription regulation</keyword>
<dbReference type="GO" id="GO:0009401">
    <property type="term" value="P:phosphoenolpyruvate-dependent sugar phosphotransferase system"/>
    <property type="evidence" value="ECO:0007669"/>
    <property type="project" value="InterPro"/>
</dbReference>
<reference evidence="9 10" key="1">
    <citation type="submission" date="2016-08" db="EMBL/GenBank/DDBJ databases">
        <title>A novel genetic cassette of butanologenic Thermoanaerobacterium thermosaccharolyticum that directly convert cellulose to butanol.</title>
        <authorList>
            <person name="Li T."/>
            <person name="He J."/>
        </authorList>
    </citation>
    <scope>NUCLEOTIDE SEQUENCE [LARGE SCALE GENOMIC DNA]</scope>
    <source>
        <strain evidence="9 10">TG57</strain>
    </source>
</reference>
<evidence type="ECO:0000256" key="5">
    <source>
        <dbReference type="ARBA" id="ARBA00023163"/>
    </source>
</evidence>
<dbReference type="GO" id="GO:0008982">
    <property type="term" value="F:protein-N(PI)-phosphohistidine-sugar phosphotransferase activity"/>
    <property type="evidence" value="ECO:0007669"/>
    <property type="project" value="InterPro"/>
</dbReference>
<evidence type="ECO:0000259" key="7">
    <source>
        <dbReference type="PROSITE" id="PS51099"/>
    </source>
</evidence>
<evidence type="ECO:0000313" key="10">
    <source>
        <dbReference type="Proteomes" id="UP000214975"/>
    </source>
</evidence>
<dbReference type="Pfam" id="PF05043">
    <property type="entry name" value="Mga"/>
    <property type="match status" value="1"/>
</dbReference>
<dbReference type="EMBL" id="CP016893">
    <property type="protein sequence ID" value="AST56530.1"/>
    <property type="molecule type" value="Genomic_DNA"/>
</dbReference>
<dbReference type="PANTHER" id="PTHR30185">
    <property type="entry name" value="CRYPTIC BETA-GLUCOSIDE BGL OPERON ANTITERMINATOR"/>
    <property type="match status" value="1"/>
</dbReference>
<dbReference type="Pfam" id="PF00874">
    <property type="entry name" value="PRD"/>
    <property type="match status" value="2"/>
</dbReference>
<gene>
    <name evidence="9" type="ORF">Thert_00309</name>
</gene>
<name>A0A223HVL2_THETR</name>
<dbReference type="InterPro" id="IPR011608">
    <property type="entry name" value="PRD"/>
</dbReference>
<dbReference type="PROSITE" id="PS51094">
    <property type="entry name" value="PTS_EIIA_TYPE_2"/>
    <property type="match status" value="1"/>
</dbReference>
<keyword evidence="2" id="KW-0677">Repeat</keyword>
<dbReference type="Proteomes" id="UP000214975">
    <property type="component" value="Chromosome"/>
</dbReference>
<dbReference type="Gene3D" id="1.10.1790.10">
    <property type="entry name" value="PRD domain"/>
    <property type="match status" value="2"/>
</dbReference>
<dbReference type="Gene3D" id="3.40.50.2300">
    <property type="match status" value="1"/>
</dbReference>
<keyword evidence="4" id="KW-0010">Activator</keyword>
<evidence type="ECO:0000256" key="4">
    <source>
        <dbReference type="ARBA" id="ARBA00023159"/>
    </source>
</evidence>
<feature type="domain" description="PRD" evidence="8">
    <location>
        <begin position="195"/>
        <end position="299"/>
    </location>
</feature>
<dbReference type="InterPro" id="IPR003501">
    <property type="entry name" value="PTS_EIIB_2/3"/>
</dbReference>
<organism evidence="9 10">
    <name type="scientific">Thermoanaerobacterium thermosaccharolyticum</name>
    <name type="common">Clostridium thermosaccharolyticum</name>
    <dbReference type="NCBI Taxonomy" id="1517"/>
    <lineage>
        <taxon>Bacteria</taxon>
        <taxon>Bacillati</taxon>
        <taxon>Bacillota</taxon>
        <taxon>Clostridia</taxon>
        <taxon>Thermoanaerobacterales</taxon>
        <taxon>Thermoanaerobacteraceae</taxon>
        <taxon>Thermoanaerobacterium</taxon>
    </lineage>
</organism>
<dbReference type="SUPFAM" id="SSF55804">
    <property type="entry name" value="Phoshotransferase/anion transport protein"/>
    <property type="match status" value="1"/>
</dbReference>
<evidence type="ECO:0000256" key="1">
    <source>
        <dbReference type="ARBA" id="ARBA00022679"/>
    </source>
</evidence>
<keyword evidence="1" id="KW-0808">Transferase</keyword>
<dbReference type="Pfam" id="PF02302">
    <property type="entry name" value="PTS_IIB"/>
    <property type="match status" value="1"/>
</dbReference>
<dbReference type="SUPFAM" id="SSF52794">
    <property type="entry name" value="PTS system IIB component-like"/>
    <property type="match status" value="1"/>
</dbReference>
<dbReference type="SUPFAM" id="SSF63520">
    <property type="entry name" value="PTS-regulatory domain, PRD"/>
    <property type="match status" value="2"/>
</dbReference>
<dbReference type="InterPro" id="IPR007737">
    <property type="entry name" value="Mga_HTH"/>
</dbReference>
<dbReference type="InterPro" id="IPR016152">
    <property type="entry name" value="PTrfase/Anion_transptr"/>
</dbReference>
<sequence length="680" mass="78714">MKELSDRQKFIIKSLIEKGPLNIEDLSKLMNISKRTIDREIHDANKFLKNFRCVITENDLRYEINGSDESLKAINKEIGAISYGSLLSQEQRQIYMTLQILLSNEPLKSTYFSYLFNVSEGTISMYLDKVEIWLKVRNLELVRKRGIGIKVNGSEIDKRKAVIELMYNYLPLDEMLLYLYGEEYNKYVSEFFNNIFSNEVIELAKKIVRQINSSILKINDDNNYFAMFLHIATAIYRYKQNESIMLNKEIVDDILSSEEFNFIYNVDEVMKNNGIVLNRDELAYLAIHLNGKKYIYEKEGFIELGITLDDLSKELIEEVSKILGINIKCDEQLLYGLSQHLETLIYRLSMGLQSRNTLIDQIKEYYSELFEAVNKACRLIFSKYNINVPAEEIGYITMHVGAAIERQRTEKKLKALVICPNGIGTAKILSEKLKSVFPEIDSIDIGSIREKDEANDYNLIISTVKLYDNDESNDNIIIVSPFLTLADIKKIREYIDDISLNKENNYFIPFKMNSINMIENQNRKIKYLDETLENLNIKNIKAKDLDEIIDIIADEIFEIKITTDKDEIKDLIKKREMMGNTVIPGSNIALLHTRSDSILVPYIGIYRLINPVKMRSIGFSYEDVDTILVMIARKKEDNTILEMLGEISIALVDDEEFKDTLKTGSIDDVKNIIIKILNKN</sequence>
<dbReference type="GO" id="GO:0006355">
    <property type="term" value="P:regulation of DNA-templated transcription"/>
    <property type="evidence" value="ECO:0007669"/>
    <property type="project" value="InterPro"/>
</dbReference>
<dbReference type="PROSITE" id="PS51372">
    <property type="entry name" value="PRD_2"/>
    <property type="match status" value="2"/>
</dbReference>
<dbReference type="InterPro" id="IPR002178">
    <property type="entry name" value="PTS_EIIA_type-2_dom"/>
</dbReference>
<dbReference type="InterPro" id="IPR013011">
    <property type="entry name" value="PTS_EIIB_2"/>
</dbReference>
<dbReference type="InterPro" id="IPR036095">
    <property type="entry name" value="PTS_EIIB-like_sf"/>
</dbReference>
<feature type="domain" description="PTS EIIA type-2" evidence="6">
    <location>
        <begin position="526"/>
        <end position="680"/>
    </location>
</feature>
<protein>
    <submittedName>
        <fullName evidence="9">Transcriptional antiterminator, BglG</fullName>
    </submittedName>
</protein>
<dbReference type="InterPro" id="IPR050661">
    <property type="entry name" value="BglG_antiterminators"/>
</dbReference>
<dbReference type="AlphaFoldDB" id="A0A223HVL2"/>
<dbReference type="PROSITE" id="PS51099">
    <property type="entry name" value="PTS_EIIB_TYPE_2"/>
    <property type="match status" value="1"/>
</dbReference>
<keyword evidence="5" id="KW-0804">Transcription</keyword>
<evidence type="ECO:0000313" key="9">
    <source>
        <dbReference type="EMBL" id="AST56530.1"/>
    </source>
</evidence>
<feature type="domain" description="PTS EIIB type-2" evidence="7">
    <location>
        <begin position="413"/>
        <end position="503"/>
    </location>
</feature>
<proteinExistence type="predicted"/>
<dbReference type="PANTHER" id="PTHR30185:SF18">
    <property type="entry name" value="TRANSCRIPTIONAL REGULATOR MTLR"/>
    <property type="match status" value="1"/>
</dbReference>
<feature type="domain" description="PRD" evidence="8">
    <location>
        <begin position="303"/>
        <end position="410"/>
    </location>
</feature>
<accession>A0A223HVL2</accession>